<accession>A0A4Q7ARF7</accession>
<organism evidence="1 2">
    <name type="scientific">Acinetobacter wuhouensis</name>
    <dbReference type="NCBI Taxonomy" id="1879050"/>
    <lineage>
        <taxon>Bacteria</taxon>
        <taxon>Pseudomonadati</taxon>
        <taxon>Pseudomonadota</taxon>
        <taxon>Gammaproteobacteria</taxon>
        <taxon>Moraxellales</taxon>
        <taxon>Moraxellaceae</taxon>
        <taxon>Acinetobacter</taxon>
    </lineage>
</organism>
<sequence>MSDKDKFMQENGISNNFGLTVKGLSVNEFSYLLQHYSEGKVVSFDNLDLVLKYKDEVMTKIQKDLNKDDKDLPESVLTVNARYNLENLTDILNILNEYNQKFGTLTFFK</sequence>
<dbReference type="AlphaFoldDB" id="A0A4Q7ARF7"/>
<name>A0A4Q7ARF7_9GAMM</name>
<keyword evidence="2" id="KW-1185">Reference proteome</keyword>
<gene>
    <name evidence="1" type="ORF">EXU28_03655</name>
</gene>
<comment type="caution">
    <text evidence="1">The sequence shown here is derived from an EMBL/GenBank/DDBJ whole genome shotgun (WGS) entry which is preliminary data.</text>
</comment>
<protein>
    <submittedName>
        <fullName evidence="1">Uncharacterized protein</fullName>
    </submittedName>
</protein>
<dbReference type="EMBL" id="SGSQ01000004">
    <property type="protein sequence ID" value="RZG48424.1"/>
    <property type="molecule type" value="Genomic_DNA"/>
</dbReference>
<evidence type="ECO:0000313" key="1">
    <source>
        <dbReference type="EMBL" id="RZG48424.1"/>
    </source>
</evidence>
<dbReference type="Proteomes" id="UP000293863">
    <property type="component" value="Unassembled WGS sequence"/>
</dbReference>
<dbReference type="RefSeq" id="WP_130168116.1">
    <property type="nucleotide sequence ID" value="NZ_SGSQ01000004.1"/>
</dbReference>
<evidence type="ECO:0000313" key="2">
    <source>
        <dbReference type="Proteomes" id="UP000293863"/>
    </source>
</evidence>
<reference evidence="1 2" key="1">
    <citation type="submission" date="2019-02" db="EMBL/GenBank/DDBJ databases">
        <title>The Batch Genome Submission of Acinetobacter spp. strains.</title>
        <authorList>
            <person name="Qin J."/>
            <person name="Hu Y."/>
            <person name="Ye H."/>
            <person name="Wei L."/>
            <person name="Feng Y."/>
            <person name="Zong Z."/>
        </authorList>
    </citation>
    <scope>NUCLEOTIDE SEQUENCE [LARGE SCALE GENOMIC DNA]</scope>
    <source>
        <strain evidence="1 2">WCHAW060049</strain>
    </source>
</reference>
<proteinExistence type="predicted"/>